<evidence type="ECO:0000256" key="2">
    <source>
        <dbReference type="ARBA" id="ARBA00005912"/>
    </source>
</evidence>
<name>A0A2W5T5H0_9BACT</name>
<dbReference type="InterPro" id="IPR023584">
    <property type="entry name" value="Ribosome_recyc_fac_dom"/>
</dbReference>
<keyword evidence="7" id="KW-0175">Coiled coil</keyword>
<dbReference type="Pfam" id="PF01765">
    <property type="entry name" value="RRF"/>
    <property type="match status" value="1"/>
</dbReference>
<reference evidence="9 10" key="1">
    <citation type="submission" date="2017-08" db="EMBL/GenBank/DDBJ databases">
        <title>Infants hospitalized years apart are colonized by the same room-sourced microbial strains.</title>
        <authorList>
            <person name="Brooks B."/>
            <person name="Olm M.R."/>
            <person name="Firek B.A."/>
            <person name="Baker R."/>
            <person name="Thomas B.C."/>
            <person name="Morowitz M.J."/>
            <person name="Banfield J.F."/>
        </authorList>
    </citation>
    <scope>NUCLEOTIDE SEQUENCE [LARGE SCALE GENOMIC DNA]</scope>
    <source>
        <strain evidence="9">S2_003_000_R2_14</strain>
    </source>
</reference>
<evidence type="ECO:0000256" key="6">
    <source>
        <dbReference type="HAMAP-Rule" id="MF_00040"/>
    </source>
</evidence>
<evidence type="ECO:0000256" key="1">
    <source>
        <dbReference type="ARBA" id="ARBA00004496"/>
    </source>
</evidence>
<dbReference type="NCBIfam" id="TIGR00496">
    <property type="entry name" value="frr"/>
    <property type="match status" value="1"/>
</dbReference>
<organism evidence="9 10">
    <name type="scientific">Archangium gephyra</name>
    <dbReference type="NCBI Taxonomy" id="48"/>
    <lineage>
        <taxon>Bacteria</taxon>
        <taxon>Pseudomonadati</taxon>
        <taxon>Myxococcota</taxon>
        <taxon>Myxococcia</taxon>
        <taxon>Myxococcales</taxon>
        <taxon>Cystobacterineae</taxon>
        <taxon>Archangiaceae</taxon>
        <taxon>Archangium</taxon>
    </lineage>
</organism>
<dbReference type="PANTHER" id="PTHR20982:SF3">
    <property type="entry name" value="MITOCHONDRIAL RIBOSOME RECYCLING FACTOR PSEUDO 1"/>
    <property type="match status" value="1"/>
</dbReference>
<dbReference type="GO" id="GO:0005829">
    <property type="term" value="C:cytosol"/>
    <property type="evidence" value="ECO:0007669"/>
    <property type="project" value="GOC"/>
</dbReference>
<dbReference type="AlphaFoldDB" id="A0A2W5T5H0"/>
<dbReference type="EMBL" id="QFQP01000036">
    <property type="protein sequence ID" value="PZR06695.1"/>
    <property type="molecule type" value="Genomic_DNA"/>
</dbReference>
<keyword evidence="3 6" id="KW-0963">Cytoplasm</keyword>
<dbReference type="PANTHER" id="PTHR20982">
    <property type="entry name" value="RIBOSOME RECYCLING FACTOR"/>
    <property type="match status" value="1"/>
</dbReference>
<dbReference type="GO" id="GO:0043023">
    <property type="term" value="F:ribosomal large subunit binding"/>
    <property type="evidence" value="ECO:0007669"/>
    <property type="project" value="TreeGrafter"/>
</dbReference>
<dbReference type="Proteomes" id="UP000249061">
    <property type="component" value="Unassembled WGS sequence"/>
</dbReference>
<keyword evidence="4 6" id="KW-0648">Protein biosynthesis</keyword>
<evidence type="ECO:0000259" key="8">
    <source>
        <dbReference type="Pfam" id="PF01765"/>
    </source>
</evidence>
<dbReference type="InterPro" id="IPR002661">
    <property type="entry name" value="Ribosome_recyc_fac"/>
</dbReference>
<gene>
    <name evidence="6" type="primary">frr</name>
    <name evidence="9" type="ORF">DI536_29720</name>
</gene>
<dbReference type="FunFam" id="1.10.132.20:FF:000001">
    <property type="entry name" value="Ribosome-recycling factor"/>
    <property type="match status" value="1"/>
</dbReference>
<dbReference type="InterPro" id="IPR036191">
    <property type="entry name" value="RRF_sf"/>
</dbReference>
<evidence type="ECO:0000313" key="9">
    <source>
        <dbReference type="EMBL" id="PZR06695.1"/>
    </source>
</evidence>
<proteinExistence type="inferred from homology"/>
<dbReference type="Gene3D" id="1.10.132.20">
    <property type="entry name" value="Ribosome-recycling factor"/>
    <property type="match status" value="1"/>
</dbReference>
<evidence type="ECO:0000256" key="5">
    <source>
        <dbReference type="ARBA" id="ARBA00025050"/>
    </source>
</evidence>
<protein>
    <recommendedName>
        <fullName evidence="6">Ribosome-recycling factor</fullName>
        <shortName evidence="6">RRF</shortName>
    </recommendedName>
    <alternativeName>
        <fullName evidence="6">Ribosome-releasing factor</fullName>
    </alternativeName>
</protein>
<evidence type="ECO:0000313" key="10">
    <source>
        <dbReference type="Proteomes" id="UP000249061"/>
    </source>
</evidence>
<comment type="caution">
    <text evidence="9">The sequence shown here is derived from an EMBL/GenBank/DDBJ whole genome shotgun (WGS) entry which is preliminary data.</text>
</comment>
<dbReference type="FunFam" id="3.30.1360.40:FF:000001">
    <property type="entry name" value="Ribosome-recycling factor"/>
    <property type="match status" value="1"/>
</dbReference>
<dbReference type="Gene3D" id="3.30.1360.40">
    <property type="match status" value="1"/>
</dbReference>
<evidence type="ECO:0000256" key="4">
    <source>
        <dbReference type="ARBA" id="ARBA00022917"/>
    </source>
</evidence>
<accession>A0A2W5T5H0</accession>
<comment type="subcellular location">
    <subcellularLocation>
        <location evidence="1 6">Cytoplasm</location>
    </subcellularLocation>
</comment>
<dbReference type="CDD" id="cd00520">
    <property type="entry name" value="RRF"/>
    <property type="match status" value="1"/>
</dbReference>
<feature type="domain" description="Ribosome recycling factor" evidence="8">
    <location>
        <begin position="22"/>
        <end position="185"/>
    </location>
</feature>
<dbReference type="HAMAP" id="MF_00040">
    <property type="entry name" value="RRF"/>
    <property type="match status" value="1"/>
</dbReference>
<sequence length="187" mass="20868">MAVHDDAVKNLSESIKKSIEALKQQMTKIRTGRANAAMLDGVRVSFYGTPTPLAQTAAVAVPEPRLITVKPWDKSIIRDIEKALLEANLGLTPQNDGEIIRLPIPPLTEQRRKEIAKQVKSTGEDHKVAIRKYRQEANDKIKNALKDKVITEDDKKRAEEKVQKETDAGIAQVDDVVAKKEKEVLEV</sequence>
<evidence type="ECO:0000256" key="3">
    <source>
        <dbReference type="ARBA" id="ARBA00022490"/>
    </source>
</evidence>
<feature type="coiled-coil region" evidence="7">
    <location>
        <begin position="134"/>
        <end position="168"/>
    </location>
</feature>
<dbReference type="GO" id="GO:0002184">
    <property type="term" value="P:cytoplasmic translational termination"/>
    <property type="evidence" value="ECO:0007669"/>
    <property type="project" value="TreeGrafter"/>
</dbReference>
<dbReference type="SUPFAM" id="SSF55194">
    <property type="entry name" value="Ribosome recycling factor, RRF"/>
    <property type="match status" value="1"/>
</dbReference>
<comment type="similarity">
    <text evidence="2 6">Belongs to the RRF family.</text>
</comment>
<comment type="function">
    <text evidence="5 6">Responsible for the release of ribosomes from messenger RNA at the termination of protein biosynthesis. May increase the efficiency of translation by recycling ribosomes from one round of translation to another.</text>
</comment>
<evidence type="ECO:0000256" key="7">
    <source>
        <dbReference type="SAM" id="Coils"/>
    </source>
</evidence>